<organism evidence="1 2">
    <name type="scientific">Adineta steineri</name>
    <dbReference type="NCBI Taxonomy" id="433720"/>
    <lineage>
        <taxon>Eukaryota</taxon>
        <taxon>Metazoa</taxon>
        <taxon>Spiralia</taxon>
        <taxon>Gnathifera</taxon>
        <taxon>Rotifera</taxon>
        <taxon>Eurotatoria</taxon>
        <taxon>Bdelloidea</taxon>
        <taxon>Adinetida</taxon>
        <taxon>Adinetidae</taxon>
        <taxon>Adineta</taxon>
    </lineage>
</organism>
<dbReference type="AlphaFoldDB" id="A0A815L5S3"/>
<reference evidence="1" key="1">
    <citation type="submission" date="2021-02" db="EMBL/GenBank/DDBJ databases">
        <authorList>
            <person name="Nowell W R."/>
        </authorList>
    </citation>
    <scope>NUCLEOTIDE SEQUENCE</scope>
</reference>
<evidence type="ECO:0000313" key="1">
    <source>
        <dbReference type="EMBL" id="CAF1404943.1"/>
    </source>
</evidence>
<name>A0A815L5S3_9BILA</name>
<evidence type="ECO:0000313" key="2">
    <source>
        <dbReference type="Proteomes" id="UP000663891"/>
    </source>
</evidence>
<protein>
    <submittedName>
        <fullName evidence="1">Uncharacterized protein</fullName>
    </submittedName>
</protein>
<accession>A0A815L5S3</accession>
<dbReference type="Proteomes" id="UP000663891">
    <property type="component" value="Unassembled WGS sequence"/>
</dbReference>
<gene>
    <name evidence="1" type="ORF">VCS650_LOCUS36728</name>
</gene>
<proteinExistence type="predicted"/>
<dbReference type="EMBL" id="CAJNON010000925">
    <property type="protein sequence ID" value="CAF1404943.1"/>
    <property type="molecule type" value="Genomic_DNA"/>
</dbReference>
<comment type="caution">
    <text evidence="1">The sequence shown here is derived from an EMBL/GenBank/DDBJ whole genome shotgun (WGS) entry which is preliminary data.</text>
</comment>
<sequence>MVGVIPTVVPISNPYACHCCRLRRVLEPLTLQINATCVPAGIKILFEAKYGTKRLAVLQFSILYVNVALQSSSGANSAYSCSYACSGNDGRHDDYQGYYNSYGFPFASGAYGAPNGFTCTLATSPNGCSYFHYGAGFGTYNGGGVPAPPTCNNNNANYCCCHAN</sequence>